<name>A0A078MB49_9PSED</name>
<sequence length="390" mass="42215">MRALSALLLSCCLAGCAASPEWARLWPRTGEPRPAEATAPTWFPEAQRLLDQPRIDPLTQFLEQHTQDAATSAYQQVARERDSRCRAIGTRYAAEPPTPETLARLRAGYQYSCPGQVATFAQRVDHSAPTRQSSAPRADQLSAQDAPRVPQRQINSCYLLFTIKNYQQALPACSAAAEAGDAKAQQHLASILKVNGKAEQALVWANRSAEQQYGPGQLLLAQLYQQGLGTAVDQQKALTLIEDAAGRGVAAAQYQAGMAYLDGSGVPVDRAVAQRWLELAAGQDFLEAQLQLADLHLQERGAGQANARQWLLRAASLGSPVAQYRLGASYMDGLGGAPDYTEAYVWLSLALLNGESRAEARVRTLAGQLTAEQIQLARQRLEAGRAGRLP</sequence>
<dbReference type="InterPro" id="IPR006597">
    <property type="entry name" value="Sel1-like"/>
</dbReference>
<feature type="region of interest" description="Disordered" evidence="1">
    <location>
        <begin position="124"/>
        <end position="147"/>
    </location>
</feature>
<dbReference type="EMBL" id="LM997413">
    <property type="protein sequence ID" value="CEA01921.1"/>
    <property type="molecule type" value="Genomic_DNA"/>
</dbReference>
<keyword evidence="2" id="KW-0732">Signal</keyword>
<dbReference type="Gene3D" id="1.25.40.10">
    <property type="entry name" value="Tetratricopeptide repeat domain"/>
    <property type="match status" value="1"/>
</dbReference>
<organism evidence="3">
    <name type="scientific">Pseudomonas saudimassiliensis</name>
    <dbReference type="NCBI Taxonomy" id="1461581"/>
    <lineage>
        <taxon>Bacteria</taxon>
        <taxon>Pseudomonadati</taxon>
        <taxon>Pseudomonadota</taxon>
        <taxon>Gammaproteobacteria</taxon>
        <taxon>Pseudomonadales</taxon>
        <taxon>Pseudomonadaceae</taxon>
        <taxon>Pseudomonas</taxon>
    </lineage>
</organism>
<protein>
    <submittedName>
        <fullName evidence="3">Sel1 domain-containing protein</fullName>
    </submittedName>
</protein>
<dbReference type="PANTHER" id="PTHR11102">
    <property type="entry name" value="SEL-1-LIKE PROTEIN"/>
    <property type="match status" value="1"/>
</dbReference>
<dbReference type="RefSeq" id="WP_052508673.1">
    <property type="nucleotide sequence ID" value="NZ_LK391969.1"/>
</dbReference>
<dbReference type="PATRIC" id="fig|1461581.3.peg.571"/>
<dbReference type="PANTHER" id="PTHR11102:SF160">
    <property type="entry name" value="ERAD-ASSOCIATED E3 UBIQUITIN-PROTEIN LIGASE COMPONENT HRD3"/>
    <property type="match status" value="1"/>
</dbReference>
<dbReference type="InterPro" id="IPR050767">
    <property type="entry name" value="Sel1_AlgK"/>
</dbReference>
<dbReference type="InterPro" id="IPR011990">
    <property type="entry name" value="TPR-like_helical_dom_sf"/>
</dbReference>
<dbReference type="AlphaFoldDB" id="A0A078MB49"/>
<evidence type="ECO:0000256" key="1">
    <source>
        <dbReference type="SAM" id="MobiDB-lite"/>
    </source>
</evidence>
<feature type="chain" id="PRO_5007377895" evidence="2">
    <location>
        <begin position="24"/>
        <end position="390"/>
    </location>
</feature>
<feature type="signal peptide" evidence="2">
    <location>
        <begin position="1"/>
        <end position="23"/>
    </location>
</feature>
<proteinExistence type="predicted"/>
<gene>
    <name evidence="3" type="ORF">BN1049_00579</name>
</gene>
<reference evidence="3" key="1">
    <citation type="submission" date="2014-07" db="EMBL/GenBank/DDBJ databases">
        <authorList>
            <person name="Urmite Genomes Urmite Genomes"/>
        </authorList>
    </citation>
    <scope>NUCLEOTIDE SEQUENCE</scope>
    <source>
        <strain evidence="3">12M76_air</strain>
    </source>
</reference>
<evidence type="ECO:0000313" key="3">
    <source>
        <dbReference type="EMBL" id="CEA01921.1"/>
    </source>
</evidence>
<evidence type="ECO:0000256" key="2">
    <source>
        <dbReference type="SAM" id="SignalP"/>
    </source>
</evidence>
<dbReference type="Pfam" id="PF08238">
    <property type="entry name" value="Sel1"/>
    <property type="match status" value="4"/>
</dbReference>
<dbReference type="SUPFAM" id="SSF81901">
    <property type="entry name" value="HCP-like"/>
    <property type="match status" value="1"/>
</dbReference>
<dbReference type="SMART" id="SM00671">
    <property type="entry name" value="SEL1"/>
    <property type="match status" value="5"/>
</dbReference>
<accession>A0A078MB49</accession>
<dbReference type="EMBL" id="LK391969">
    <property type="protein sequence ID" value="CEF25669.1"/>
    <property type="molecule type" value="Genomic_DNA"/>
</dbReference>